<sequence length="238" mass="25658">MPAGLDSIPNSTSDPFKNLLLGLTPKKSQPSQKTQTPESKKTYSQTSLKKKSTQSTQRSTASNLFSPELSALKKTQSWGMPGTVDIDRVFRKAVGGEGREEVVNKRLSYSIDEKSNSQDAPSSETTINYRSNSQKNASSNSTTSKPRSRSSTNFTAVIRTRNLTDLLDDSDSEITPSQPLHPTPEASNTKKHTTTTTTTTTSSSTSSSSPTLLIPPTTKIICYAPNITAPSPPQTPST</sequence>
<dbReference type="EMBL" id="BLQM01000190">
    <property type="protein sequence ID" value="GMH73948.1"/>
    <property type="molecule type" value="Genomic_DNA"/>
</dbReference>
<dbReference type="AlphaFoldDB" id="A0A9W7EEW3"/>
<feature type="compositionally biased region" description="Low complexity" evidence="1">
    <location>
        <begin position="194"/>
        <end position="216"/>
    </location>
</feature>
<evidence type="ECO:0000313" key="3">
    <source>
        <dbReference type="Proteomes" id="UP001162640"/>
    </source>
</evidence>
<evidence type="ECO:0000313" key="2">
    <source>
        <dbReference type="EMBL" id="GMH73948.1"/>
    </source>
</evidence>
<gene>
    <name evidence="2" type="ORF">TL16_g06328</name>
</gene>
<reference evidence="3" key="1">
    <citation type="journal article" date="2023" name="Commun. Biol.">
        <title>Genome analysis of Parmales, the sister group of diatoms, reveals the evolutionary specialization of diatoms from phago-mixotrophs to photoautotrophs.</title>
        <authorList>
            <person name="Ban H."/>
            <person name="Sato S."/>
            <person name="Yoshikawa S."/>
            <person name="Yamada K."/>
            <person name="Nakamura Y."/>
            <person name="Ichinomiya M."/>
            <person name="Sato N."/>
            <person name="Blanc-Mathieu R."/>
            <person name="Endo H."/>
            <person name="Kuwata A."/>
            <person name="Ogata H."/>
        </authorList>
    </citation>
    <scope>NUCLEOTIDE SEQUENCE [LARGE SCALE GENOMIC DNA]</scope>
</reference>
<feature type="region of interest" description="Disordered" evidence="1">
    <location>
        <begin position="108"/>
        <end position="155"/>
    </location>
</feature>
<feature type="region of interest" description="Disordered" evidence="1">
    <location>
        <begin position="167"/>
        <end position="216"/>
    </location>
</feature>
<feature type="compositionally biased region" description="Polar residues" evidence="1">
    <location>
        <begin position="26"/>
        <end position="37"/>
    </location>
</feature>
<dbReference type="Proteomes" id="UP001162640">
    <property type="component" value="Unassembled WGS sequence"/>
</dbReference>
<accession>A0A9W7EEW3</accession>
<proteinExistence type="predicted"/>
<organism evidence="2 3">
    <name type="scientific">Triparma laevis f. inornata</name>
    <dbReference type="NCBI Taxonomy" id="1714386"/>
    <lineage>
        <taxon>Eukaryota</taxon>
        <taxon>Sar</taxon>
        <taxon>Stramenopiles</taxon>
        <taxon>Ochrophyta</taxon>
        <taxon>Bolidophyceae</taxon>
        <taxon>Parmales</taxon>
        <taxon>Triparmaceae</taxon>
        <taxon>Triparma</taxon>
    </lineage>
</organism>
<protein>
    <submittedName>
        <fullName evidence="2">Uncharacterized protein</fullName>
    </submittedName>
</protein>
<feature type="compositionally biased region" description="Low complexity" evidence="1">
    <location>
        <begin position="42"/>
        <end position="62"/>
    </location>
</feature>
<feature type="compositionally biased region" description="Polar residues" evidence="1">
    <location>
        <begin position="117"/>
        <end position="137"/>
    </location>
</feature>
<evidence type="ECO:0000256" key="1">
    <source>
        <dbReference type="SAM" id="MobiDB-lite"/>
    </source>
</evidence>
<comment type="caution">
    <text evidence="2">The sequence shown here is derived from an EMBL/GenBank/DDBJ whole genome shotgun (WGS) entry which is preliminary data.</text>
</comment>
<name>A0A9W7EEW3_9STRA</name>
<feature type="region of interest" description="Disordered" evidence="1">
    <location>
        <begin position="1"/>
        <end position="84"/>
    </location>
</feature>
<feature type="compositionally biased region" description="Low complexity" evidence="1">
    <location>
        <begin position="138"/>
        <end position="153"/>
    </location>
</feature>